<dbReference type="AlphaFoldDB" id="A0A3B1BMY0"/>
<dbReference type="EMBL" id="UOGA01000050">
    <property type="protein sequence ID" value="VAX15911.1"/>
    <property type="molecule type" value="Genomic_DNA"/>
</dbReference>
<organism evidence="1">
    <name type="scientific">hydrothermal vent metagenome</name>
    <dbReference type="NCBI Taxonomy" id="652676"/>
    <lineage>
        <taxon>unclassified sequences</taxon>
        <taxon>metagenomes</taxon>
        <taxon>ecological metagenomes</taxon>
    </lineage>
</organism>
<sequence length="119" mass="12584">MKKVVILLAIFVMAGSIVSPALQSAIASDMEPMVTITEPENKSTISGKSVTVKYMVMPGPKGDHVHLVVDGENAGLNKKMNGSFEINKLKPGKHAITIKVMNSGHSPTGLEGSIEVTVK</sequence>
<evidence type="ECO:0000313" key="1">
    <source>
        <dbReference type="EMBL" id="VAX15911.1"/>
    </source>
</evidence>
<dbReference type="InterPro" id="IPR013783">
    <property type="entry name" value="Ig-like_fold"/>
</dbReference>
<protein>
    <recommendedName>
        <fullName evidence="2">DUF4399 domain-containing protein</fullName>
    </recommendedName>
</protein>
<accession>A0A3B1BMY0</accession>
<dbReference type="Gene3D" id="2.60.40.10">
    <property type="entry name" value="Immunoglobulins"/>
    <property type="match status" value="1"/>
</dbReference>
<name>A0A3B1BMY0_9ZZZZ</name>
<gene>
    <name evidence="1" type="ORF">MNBD_NITROSPINAE04-1193</name>
</gene>
<proteinExistence type="predicted"/>
<reference evidence="1" key="1">
    <citation type="submission" date="2018-06" db="EMBL/GenBank/DDBJ databases">
        <authorList>
            <person name="Zhirakovskaya E."/>
        </authorList>
    </citation>
    <scope>NUCLEOTIDE SEQUENCE</scope>
</reference>
<evidence type="ECO:0008006" key="2">
    <source>
        <dbReference type="Google" id="ProtNLM"/>
    </source>
</evidence>